<evidence type="ECO:0000313" key="5">
    <source>
        <dbReference type="Proteomes" id="UP000249354"/>
    </source>
</evidence>
<gene>
    <name evidence="4" type="ORF">DCF25_07685</name>
</gene>
<keyword evidence="2" id="KW-0472">Membrane</keyword>
<evidence type="ECO:0000259" key="3">
    <source>
        <dbReference type="Pfam" id="PF02397"/>
    </source>
</evidence>
<reference evidence="4 5" key="2">
    <citation type="submission" date="2018-06" db="EMBL/GenBank/DDBJ databases">
        <title>Metagenomic assembly of (sub)arctic Cyanobacteria and their associated microbiome from non-axenic cultures.</title>
        <authorList>
            <person name="Baurain D."/>
        </authorList>
    </citation>
    <scope>NUCLEOTIDE SEQUENCE [LARGE SCALE GENOMIC DNA]</scope>
    <source>
        <strain evidence="4">ULC129bin1</strain>
    </source>
</reference>
<protein>
    <submittedName>
        <fullName evidence="4">UDP-phosphate galactose phosphotransferase</fullName>
    </submittedName>
</protein>
<comment type="caution">
    <text evidence="4">The sequence shown here is derived from an EMBL/GenBank/DDBJ whole genome shotgun (WGS) entry which is preliminary data.</text>
</comment>
<dbReference type="Proteomes" id="UP000249354">
    <property type="component" value="Unassembled WGS sequence"/>
</dbReference>
<feature type="transmembrane region" description="Helical" evidence="2">
    <location>
        <begin position="62"/>
        <end position="83"/>
    </location>
</feature>
<evidence type="ECO:0000313" key="4">
    <source>
        <dbReference type="EMBL" id="PZO19878.1"/>
    </source>
</evidence>
<organism evidence="4 5">
    <name type="scientific">Leptolyngbya foveolarum</name>
    <dbReference type="NCBI Taxonomy" id="47253"/>
    <lineage>
        <taxon>Bacteria</taxon>
        <taxon>Bacillati</taxon>
        <taxon>Cyanobacteriota</taxon>
        <taxon>Cyanophyceae</taxon>
        <taxon>Leptolyngbyales</taxon>
        <taxon>Leptolyngbyaceae</taxon>
        <taxon>Leptolyngbya group</taxon>
        <taxon>Leptolyngbya</taxon>
    </lineage>
</organism>
<evidence type="ECO:0000256" key="1">
    <source>
        <dbReference type="ARBA" id="ARBA00006464"/>
    </source>
</evidence>
<evidence type="ECO:0000256" key="2">
    <source>
        <dbReference type="SAM" id="Phobius"/>
    </source>
</evidence>
<dbReference type="GO" id="GO:0016780">
    <property type="term" value="F:phosphotransferase activity, for other substituted phosphate groups"/>
    <property type="evidence" value="ECO:0007669"/>
    <property type="project" value="TreeGrafter"/>
</dbReference>
<sequence length="249" mass="28104">MKSKHVSMVTTFSFQPERPSALQSALSTHRSRAAEVADTARTLNWGSPLPAATSTAKRIIDLAGALVGLCIMAVLVLPIAIAIRHDSPGPLFFRQLRYGYRGKPFLIWKFRSMVSDADANQHRVQNEARGLIFKNRADPRITRVGRFLRRTSLDELPQFINVLRGEMSLVGTRPPILNEVIQYQPHHWQRLAVKPGMTGKWQTSGRSSIKDFEDIVAMDMDYQANWSIWRDLIIIFKTVAVVFGSKDAC</sequence>
<accession>A0A2W4WKU0</accession>
<proteinExistence type="inferred from homology"/>
<reference evidence="5" key="1">
    <citation type="submission" date="2018-04" db="EMBL/GenBank/DDBJ databases">
        <authorList>
            <person name="Cornet L."/>
        </authorList>
    </citation>
    <scope>NUCLEOTIDE SEQUENCE [LARGE SCALE GENOMIC DNA]</scope>
</reference>
<feature type="domain" description="Bacterial sugar transferase" evidence="3">
    <location>
        <begin position="57"/>
        <end position="243"/>
    </location>
</feature>
<dbReference type="Pfam" id="PF02397">
    <property type="entry name" value="Bac_transf"/>
    <property type="match status" value="1"/>
</dbReference>
<dbReference type="InterPro" id="IPR003362">
    <property type="entry name" value="Bact_transf"/>
</dbReference>
<dbReference type="AlphaFoldDB" id="A0A2W4WKU0"/>
<keyword evidence="2" id="KW-1133">Transmembrane helix</keyword>
<dbReference type="EMBL" id="QBMC01000037">
    <property type="protein sequence ID" value="PZO19878.1"/>
    <property type="molecule type" value="Genomic_DNA"/>
</dbReference>
<keyword evidence="2" id="KW-0812">Transmembrane</keyword>
<comment type="similarity">
    <text evidence="1">Belongs to the bacterial sugar transferase family.</text>
</comment>
<keyword evidence="4" id="KW-0808">Transferase</keyword>
<name>A0A2W4WKU0_9CYAN</name>
<dbReference type="PANTHER" id="PTHR30576">
    <property type="entry name" value="COLANIC BIOSYNTHESIS UDP-GLUCOSE LIPID CARRIER TRANSFERASE"/>
    <property type="match status" value="1"/>
</dbReference>
<dbReference type="PANTHER" id="PTHR30576:SF10">
    <property type="entry name" value="SLL5057 PROTEIN"/>
    <property type="match status" value="1"/>
</dbReference>